<protein>
    <submittedName>
        <fullName evidence="3">DUF4922 domain-containing protein</fullName>
    </submittedName>
</protein>
<dbReference type="Pfam" id="PF16269">
    <property type="entry name" value="DUF4922"/>
    <property type="match status" value="1"/>
</dbReference>
<sequence>MNEEIDKFLNDQLTAWPTAQRNYAALSRVRVKTLCVDSTTFRVQCNPARIVSSAARVDDHSIRQRTCFLCAANRPAEQEAIRALEGRYDILVNPYPIFPRHLTLAATGHVPQHIAPRLADLLRLARLLPGYTLFYNGPRCGASAPDHAHFQAGNRGFLPIETQWTSLPAERLAGCGRSSLYSLDSDPRRPLLIDARDETEAVTLFHAICQALPVPPGHAEPMLNLLCWSEGPRWVLILFPRRRHRPSCYDAPGDEHLLCSPASVDMGGVFILPVEKDFERVNAADLRQILGEVCPSAADFDILKQRIRSAQAASSSNPPLKEKP</sequence>
<name>A0A9D2A4B0_9BACE</name>
<accession>A0A9D2A4B0</accession>
<dbReference type="Pfam" id="PF26216">
    <property type="entry name" value="GDPGP1_C"/>
    <property type="match status" value="1"/>
</dbReference>
<feature type="domain" description="DUF4922" evidence="1">
    <location>
        <begin position="8"/>
        <end position="154"/>
    </location>
</feature>
<gene>
    <name evidence="3" type="ORF">H9819_02875</name>
</gene>
<reference evidence="3" key="2">
    <citation type="submission" date="2021-04" db="EMBL/GenBank/DDBJ databases">
        <authorList>
            <person name="Gilroy R."/>
        </authorList>
    </citation>
    <scope>NUCLEOTIDE SEQUENCE</scope>
    <source>
        <strain evidence="3">ChiHjej12B11-24981</strain>
    </source>
</reference>
<dbReference type="SUPFAM" id="SSF54197">
    <property type="entry name" value="HIT-like"/>
    <property type="match status" value="1"/>
</dbReference>
<reference evidence="3" key="1">
    <citation type="journal article" date="2021" name="PeerJ">
        <title>Extensive microbial diversity within the chicken gut microbiome revealed by metagenomics and culture.</title>
        <authorList>
            <person name="Gilroy R."/>
            <person name="Ravi A."/>
            <person name="Getino M."/>
            <person name="Pursley I."/>
            <person name="Horton D.L."/>
            <person name="Alikhan N.F."/>
            <person name="Baker D."/>
            <person name="Gharbi K."/>
            <person name="Hall N."/>
            <person name="Watson M."/>
            <person name="Adriaenssens E.M."/>
            <person name="Foster-Nyarko E."/>
            <person name="Jarju S."/>
            <person name="Secka A."/>
            <person name="Antonio M."/>
            <person name="Oren A."/>
            <person name="Chaudhuri R.R."/>
            <person name="La Ragione R."/>
            <person name="Hildebrand F."/>
            <person name="Pallen M.J."/>
        </authorList>
    </citation>
    <scope>NUCLEOTIDE SEQUENCE</scope>
    <source>
        <strain evidence="3">ChiHjej12B11-24981</strain>
    </source>
</reference>
<feature type="domain" description="GDPGP1-like C-terminal" evidence="2">
    <location>
        <begin position="204"/>
        <end position="310"/>
    </location>
</feature>
<dbReference type="InterPro" id="IPR036265">
    <property type="entry name" value="HIT-like_sf"/>
</dbReference>
<evidence type="ECO:0000313" key="4">
    <source>
        <dbReference type="Proteomes" id="UP000824023"/>
    </source>
</evidence>
<dbReference type="AlphaFoldDB" id="A0A9D2A4B0"/>
<evidence type="ECO:0000259" key="2">
    <source>
        <dbReference type="Pfam" id="PF26216"/>
    </source>
</evidence>
<organism evidence="3 4">
    <name type="scientific">Candidatus Bacteroides merdipullorum</name>
    <dbReference type="NCBI Taxonomy" id="2838474"/>
    <lineage>
        <taxon>Bacteria</taxon>
        <taxon>Pseudomonadati</taxon>
        <taxon>Bacteroidota</taxon>
        <taxon>Bacteroidia</taxon>
        <taxon>Bacteroidales</taxon>
        <taxon>Bacteroidaceae</taxon>
        <taxon>Bacteroides</taxon>
    </lineage>
</organism>
<evidence type="ECO:0000259" key="1">
    <source>
        <dbReference type="Pfam" id="PF16269"/>
    </source>
</evidence>
<dbReference type="InterPro" id="IPR046320">
    <property type="entry name" value="DUF4922"/>
</dbReference>
<proteinExistence type="predicted"/>
<evidence type="ECO:0000313" key="3">
    <source>
        <dbReference type="EMBL" id="HIZ01181.1"/>
    </source>
</evidence>
<dbReference type="EMBL" id="DXCK01000046">
    <property type="protein sequence ID" value="HIZ01181.1"/>
    <property type="molecule type" value="Genomic_DNA"/>
</dbReference>
<comment type="caution">
    <text evidence="3">The sequence shown here is derived from an EMBL/GenBank/DDBJ whole genome shotgun (WGS) entry which is preliminary data.</text>
</comment>
<dbReference type="InterPro" id="IPR058865">
    <property type="entry name" value="GDPGP1_C"/>
</dbReference>
<dbReference type="Proteomes" id="UP000824023">
    <property type="component" value="Unassembled WGS sequence"/>
</dbReference>